<name>A0A485JKU5_ECOLX</name>
<dbReference type="AlphaFoldDB" id="A0A485JKU5"/>
<proteinExistence type="predicted"/>
<reference evidence="1 2" key="1">
    <citation type="submission" date="2019-03" db="EMBL/GenBank/DDBJ databases">
        <authorList>
            <consortium name="Pathogen Informatics"/>
        </authorList>
    </citation>
    <scope>NUCLEOTIDE SEQUENCE [LARGE SCALE GENOMIC DNA]</scope>
    <source>
        <strain evidence="1 2">NCTC10974</strain>
    </source>
</reference>
<evidence type="ECO:0000313" key="2">
    <source>
        <dbReference type="Proteomes" id="UP000358010"/>
    </source>
</evidence>
<dbReference type="Proteomes" id="UP000358010">
    <property type="component" value="Unassembled WGS sequence"/>
</dbReference>
<evidence type="ECO:0000313" key="1">
    <source>
        <dbReference type="EMBL" id="VFT71257.1"/>
    </source>
</evidence>
<protein>
    <submittedName>
        <fullName evidence="1">Uncharacterized protein</fullName>
    </submittedName>
</protein>
<sequence length="48" mass="5329">MTLCQQLADIHRDRTGKEGDDGTIPATFIEFTEQAQERPTIKATSHLG</sequence>
<gene>
    <name evidence="1" type="ORF">NCTC10974_04875</name>
</gene>
<organism evidence="1 2">
    <name type="scientific">Escherichia coli</name>
    <dbReference type="NCBI Taxonomy" id="562"/>
    <lineage>
        <taxon>Bacteria</taxon>
        <taxon>Pseudomonadati</taxon>
        <taxon>Pseudomonadota</taxon>
        <taxon>Gammaproteobacteria</taxon>
        <taxon>Enterobacterales</taxon>
        <taxon>Enterobacteriaceae</taxon>
        <taxon>Escherichia</taxon>
    </lineage>
</organism>
<accession>A0A485JKU5</accession>
<dbReference type="EMBL" id="CAADJZ010000001">
    <property type="protein sequence ID" value="VFT71257.1"/>
    <property type="molecule type" value="Genomic_DNA"/>
</dbReference>